<evidence type="ECO:0000313" key="1">
    <source>
        <dbReference type="EnsemblMetazoa" id="PPA41977.1"/>
    </source>
</evidence>
<name>A0A2A6C0A1_PRIPA</name>
<accession>A0A8R1Z0T8</accession>
<evidence type="ECO:0000313" key="2">
    <source>
        <dbReference type="Proteomes" id="UP000005239"/>
    </source>
</evidence>
<protein>
    <submittedName>
        <fullName evidence="1">Uncharacterized protein</fullName>
    </submittedName>
</protein>
<accession>A0A2A6C0A1</accession>
<gene>
    <name evidence="1" type="primary">WBGene00280346</name>
</gene>
<organism evidence="1 2">
    <name type="scientific">Pristionchus pacificus</name>
    <name type="common">Parasitic nematode worm</name>
    <dbReference type="NCBI Taxonomy" id="54126"/>
    <lineage>
        <taxon>Eukaryota</taxon>
        <taxon>Metazoa</taxon>
        <taxon>Ecdysozoa</taxon>
        <taxon>Nematoda</taxon>
        <taxon>Chromadorea</taxon>
        <taxon>Rhabditida</taxon>
        <taxon>Rhabditina</taxon>
        <taxon>Diplogasteromorpha</taxon>
        <taxon>Diplogasteroidea</taxon>
        <taxon>Neodiplogasteridae</taxon>
        <taxon>Pristionchus</taxon>
    </lineage>
</organism>
<reference evidence="1" key="2">
    <citation type="submission" date="2022-06" db="UniProtKB">
        <authorList>
            <consortium name="EnsemblMetazoa"/>
        </authorList>
    </citation>
    <scope>IDENTIFICATION</scope>
    <source>
        <strain evidence="1">PS312</strain>
    </source>
</reference>
<keyword evidence="2" id="KW-1185">Reference proteome</keyword>
<dbReference type="EnsemblMetazoa" id="PPA41977.1">
    <property type="protein sequence ID" value="PPA41977.1"/>
    <property type="gene ID" value="WBGene00280346"/>
</dbReference>
<proteinExistence type="predicted"/>
<reference evidence="2" key="1">
    <citation type="journal article" date="2008" name="Nat. Genet.">
        <title>The Pristionchus pacificus genome provides a unique perspective on nematode lifestyle and parasitism.</title>
        <authorList>
            <person name="Dieterich C."/>
            <person name="Clifton S.W."/>
            <person name="Schuster L.N."/>
            <person name="Chinwalla A."/>
            <person name="Delehaunty K."/>
            <person name="Dinkelacker I."/>
            <person name="Fulton L."/>
            <person name="Fulton R."/>
            <person name="Godfrey J."/>
            <person name="Minx P."/>
            <person name="Mitreva M."/>
            <person name="Roeseler W."/>
            <person name="Tian H."/>
            <person name="Witte H."/>
            <person name="Yang S.P."/>
            <person name="Wilson R.K."/>
            <person name="Sommer R.J."/>
        </authorList>
    </citation>
    <scope>NUCLEOTIDE SEQUENCE [LARGE SCALE GENOMIC DNA]</scope>
    <source>
        <strain evidence="2">PS312</strain>
    </source>
</reference>
<dbReference type="AlphaFoldDB" id="A0A2A6C0A1"/>
<dbReference type="Proteomes" id="UP000005239">
    <property type="component" value="Unassembled WGS sequence"/>
</dbReference>
<sequence>MNLFPDRPPYTQTLARLLRNITKQPLNKGTSDACRKHKSIIAKRKGKGKRATAVAIIFQYWNPSTFNEYSRSSSHFIIPLFVIVVIKC</sequence>